<dbReference type="InterPro" id="IPR032675">
    <property type="entry name" value="LRR_dom_sf"/>
</dbReference>
<dbReference type="InterPro" id="IPR001810">
    <property type="entry name" value="F-box_dom"/>
</dbReference>
<dbReference type="SMART" id="SM00367">
    <property type="entry name" value="LRR_CC"/>
    <property type="match status" value="13"/>
</dbReference>
<dbReference type="Pfam" id="PF24758">
    <property type="entry name" value="LRR_At5g56370"/>
    <property type="match status" value="1"/>
</dbReference>
<dbReference type="EMBL" id="LR862142">
    <property type="protein sequence ID" value="CAD1822575.1"/>
    <property type="molecule type" value="Genomic_DNA"/>
</dbReference>
<accession>A0A6V7NVE5</accession>
<feature type="domain" description="F-box/LRR-repeat protein 15/At3g58940/PEG3-like LRR" evidence="3">
    <location>
        <begin position="715"/>
        <end position="839"/>
    </location>
</feature>
<dbReference type="Gene3D" id="3.80.10.10">
    <property type="entry name" value="Ribonuclease Inhibitor"/>
    <property type="match status" value="4"/>
</dbReference>
<protein>
    <recommendedName>
        <fullName evidence="5">F-box/LRR-repeat protein 15</fullName>
    </recommendedName>
</protein>
<dbReference type="Pfam" id="PF12937">
    <property type="entry name" value="F-box-like"/>
    <property type="match status" value="1"/>
</dbReference>
<dbReference type="GO" id="GO:0031146">
    <property type="term" value="P:SCF-dependent proteasomal ubiquitin-dependent protein catabolic process"/>
    <property type="evidence" value="ECO:0007669"/>
    <property type="project" value="TreeGrafter"/>
</dbReference>
<dbReference type="AlphaFoldDB" id="A0A6V7NVE5"/>
<dbReference type="PANTHER" id="PTHR13318">
    <property type="entry name" value="PARTNER OF PAIRED, ISOFORM B-RELATED"/>
    <property type="match status" value="1"/>
</dbReference>
<feature type="compositionally biased region" description="Basic and acidic residues" evidence="1">
    <location>
        <begin position="1"/>
        <end position="10"/>
    </location>
</feature>
<dbReference type="InterPro" id="IPR055411">
    <property type="entry name" value="LRR_FXL15/At3g58940/PEG3-like"/>
</dbReference>
<evidence type="ECO:0000313" key="4">
    <source>
        <dbReference type="EMBL" id="CAD1822575.1"/>
    </source>
</evidence>
<evidence type="ECO:0000256" key="1">
    <source>
        <dbReference type="SAM" id="MobiDB-lite"/>
    </source>
</evidence>
<sequence>MADRRMKAIVEEEEEEEEEEAFARLPGVRLSSRTCTGEEGAPSREVVAKGEIFTFGERRESDEATAWDLKRKRFEMFNLGRACENTAASSSAAEESALPVASEYNSQSSSTLSENKATYILSQFSRHFCRGNTQDSKDRGGVGKDKSDNRNVEDVKIHTYMMDDILHKFILFTSINIFPISFLFWKKNLCRVGATCKEWRAVSTHEYFWRRLKFENTRISQKNFAIICHRYRNATELNLSNVPNTCMLAREAMASFRHLETLILERGVLSYKFFHALSACPALSTLSISEATIYDEDKGIGDYENIFIHHDRLRDLQILKCYLVCVSLRCCRLQTLSLKHSTMMRLKLHCPQLHVFDLSSCRDLGDFLIRSAVMTCPLLASLDMSSCTYVSDETLREIASACPNLSALDVSYCPNVSFESVRLPMLTELKLHTCDSITSASIGAISHSRMLEVLQFHNCCQLSSISLDLPHLRDISLVHLPKFVYLNLRSPKLASIKASRCSALQHVSIISNALQKLVLEKQESLATLSLQCQNLIDVDLDNCVSLTNSICQVFSEGVVAQFSDHWFLIIASLSMVELNSHSLVSLSLVGCSSMSVLQLSCPNLQKLNLDGCDLLKRASFCRVGLESLNLGICPMLTSLQIEAPQLLILELTGCGMLSQALVNCPRLTSLDARFCREIKDGSFSRTAASCPNIQSLILSSCTSIGADGLSSLCWLQQLTLLDLSYTHLMSLQPVFDNCLQLKILNLSACKNLADSCLDALYKEHALPSLRELDLSYSSVGQTAISHLLSCCTNLVHLNLNGCTNLHDLVWGSSNSYSCEDLVEICPSNSIPEENEHLLEVLNCTGCSKLEKVFIPSMSNRFHLSKLSLKLSVNLREVDLTCFALRTLNLSNCSSLEILKLKNCPRLINLQLQGCSMLTKENLESAISCCKMLVILNVNCCPKIKAADFGRLCAACPSLKHIYAGGMGSSYQRIIHYLT</sequence>
<proteinExistence type="predicted"/>
<evidence type="ECO:0000259" key="3">
    <source>
        <dbReference type="Pfam" id="PF24758"/>
    </source>
</evidence>
<feature type="compositionally biased region" description="Acidic residues" evidence="1">
    <location>
        <begin position="11"/>
        <end position="20"/>
    </location>
</feature>
<organism evidence="4">
    <name type="scientific">Ananas comosus var. bracteatus</name>
    <name type="common">red pineapple</name>
    <dbReference type="NCBI Taxonomy" id="296719"/>
    <lineage>
        <taxon>Eukaryota</taxon>
        <taxon>Viridiplantae</taxon>
        <taxon>Streptophyta</taxon>
        <taxon>Embryophyta</taxon>
        <taxon>Tracheophyta</taxon>
        <taxon>Spermatophyta</taxon>
        <taxon>Magnoliopsida</taxon>
        <taxon>Liliopsida</taxon>
        <taxon>Poales</taxon>
        <taxon>Bromeliaceae</taxon>
        <taxon>Bromelioideae</taxon>
        <taxon>Ananas</taxon>
    </lineage>
</organism>
<dbReference type="GO" id="GO:0019005">
    <property type="term" value="C:SCF ubiquitin ligase complex"/>
    <property type="evidence" value="ECO:0007669"/>
    <property type="project" value="TreeGrafter"/>
</dbReference>
<name>A0A6V7NVE5_ANACO</name>
<evidence type="ECO:0008006" key="5">
    <source>
        <dbReference type="Google" id="ProtNLM"/>
    </source>
</evidence>
<dbReference type="SUPFAM" id="SSF52047">
    <property type="entry name" value="RNI-like"/>
    <property type="match status" value="4"/>
</dbReference>
<dbReference type="InterPro" id="IPR006553">
    <property type="entry name" value="Leu-rich_rpt_Cys-con_subtyp"/>
</dbReference>
<reference evidence="4" key="1">
    <citation type="submission" date="2020-07" db="EMBL/GenBank/DDBJ databases">
        <authorList>
            <person name="Lin J."/>
        </authorList>
    </citation>
    <scope>NUCLEOTIDE SEQUENCE</scope>
</reference>
<evidence type="ECO:0000259" key="2">
    <source>
        <dbReference type="Pfam" id="PF12937"/>
    </source>
</evidence>
<feature type="region of interest" description="Disordered" evidence="1">
    <location>
        <begin position="1"/>
        <end position="25"/>
    </location>
</feature>
<feature type="domain" description="F-box" evidence="2">
    <location>
        <begin position="181"/>
        <end position="214"/>
    </location>
</feature>
<gene>
    <name evidence="4" type="ORF">CB5_LOCUS5786</name>
</gene>